<organism evidence="1 2">
    <name type="scientific">Vallitalea pronyensis</name>
    <dbReference type="NCBI Taxonomy" id="1348613"/>
    <lineage>
        <taxon>Bacteria</taxon>
        <taxon>Bacillati</taxon>
        <taxon>Bacillota</taxon>
        <taxon>Clostridia</taxon>
        <taxon>Lachnospirales</taxon>
        <taxon>Vallitaleaceae</taxon>
        <taxon>Vallitalea</taxon>
    </lineage>
</organism>
<name>A0A8J8MH66_9FIRM</name>
<dbReference type="PANTHER" id="PTHR40026:SF1">
    <property type="entry name" value="PROTEIN VEG"/>
    <property type="match status" value="1"/>
</dbReference>
<evidence type="ECO:0000313" key="1">
    <source>
        <dbReference type="EMBL" id="QUI21391.1"/>
    </source>
</evidence>
<protein>
    <submittedName>
        <fullName evidence="1">Veg family protein</fullName>
    </submittedName>
</protein>
<dbReference type="EMBL" id="CP058649">
    <property type="protein sequence ID" value="QUI21391.1"/>
    <property type="molecule type" value="Genomic_DNA"/>
</dbReference>
<dbReference type="Pfam" id="PF06257">
    <property type="entry name" value="VEG"/>
    <property type="match status" value="1"/>
</dbReference>
<dbReference type="RefSeq" id="WP_212696861.1">
    <property type="nucleotide sequence ID" value="NZ_CP058649.1"/>
</dbReference>
<dbReference type="GO" id="GO:0006355">
    <property type="term" value="P:regulation of DNA-templated transcription"/>
    <property type="evidence" value="ECO:0007669"/>
    <property type="project" value="InterPro"/>
</dbReference>
<reference evidence="1" key="1">
    <citation type="submission" date="2020-07" db="EMBL/GenBank/DDBJ databases">
        <title>Vallitalea pronyensis genome.</title>
        <authorList>
            <person name="Postec A."/>
        </authorList>
    </citation>
    <scope>NUCLEOTIDE SEQUENCE</scope>
    <source>
        <strain evidence="1">FatNI3</strain>
    </source>
</reference>
<dbReference type="Gene3D" id="2.30.30.100">
    <property type="match status" value="1"/>
</dbReference>
<evidence type="ECO:0000313" key="2">
    <source>
        <dbReference type="Proteomes" id="UP000683246"/>
    </source>
</evidence>
<dbReference type="AlphaFoldDB" id="A0A8J8MH66"/>
<dbReference type="KEGG" id="vpy:HZI73_03420"/>
<dbReference type="PIRSF" id="PIRSF037257">
    <property type="entry name" value="DUF1021"/>
    <property type="match status" value="1"/>
</dbReference>
<dbReference type="PANTHER" id="PTHR40026">
    <property type="entry name" value="PROTEIN VEG"/>
    <property type="match status" value="1"/>
</dbReference>
<proteinExistence type="predicted"/>
<keyword evidence="2" id="KW-1185">Reference proteome</keyword>
<gene>
    <name evidence="1" type="ORF">HZI73_03420</name>
</gene>
<accession>A0A8J8MH66</accession>
<dbReference type="InterPro" id="IPR009366">
    <property type="entry name" value="Protein_Veg"/>
</dbReference>
<dbReference type="Proteomes" id="UP000683246">
    <property type="component" value="Chromosome"/>
</dbReference>
<sequence>MIAKEDITEVRKRVDGYVGSKVLVKANKGRKRIVIKQGVLQSTYPSIFVVKVQNELQNTYRTVSYSYTDLLTNNVELSLCQE</sequence>